<dbReference type="Pfam" id="PF00881">
    <property type="entry name" value="Nitroreductase"/>
    <property type="match status" value="1"/>
</dbReference>
<dbReference type="AlphaFoldDB" id="A0A0F9IEH1"/>
<name>A0A0F9IEH1_9ZZZZ</name>
<dbReference type="PANTHER" id="PTHR43673:SF10">
    <property type="entry name" value="NADH DEHYDROGENASE_NAD(P)H NITROREDUCTASE XCC3605-RELATED"/>
    <property type="match status" value="1"/>
</dbReference>
<comment type="caution">
    <text evidence="4">The sequence shown here is derived from an EMBL/GenBank/DDBJ whole genome shotgun (WGS) entry which is preliminary data.</text>
</comment>
<organism evidence="4">
    <name type="scientific">marine sediment metagenome</name>
    <dbReference type="NCBI Taxonomy" id="412755"/>
    <lineage>
        <taxon>unclassified sequences</taxon>
        <taxon>metagenomes</taxon>
        <taxon>ecological metagenomes</taxon>
    </lineage>
</organism>
<evidence type="ECO:0000313" key="4">
    <source>
        <dbReference type="EMBL" id="KKL85792.1"/>
    </source>
</evidence>
<evidence type="ECO:0000259" key="3">
    <source>
        <dbReference type="Pfam" id="PF00881"/>
    </source>
</evidence>
<protein>
    <recommendedName>
        <fullName evidence="3">Nitroreductase domain-containing protein</fullName>
    </recommendedName>
</protein>
<reference evidence="4" key="1">
    <citation type="journal article" date="2015" name="Nature">
        <title>Complex archaea that bridge the gap between prokaryotes and eukaryotes.</title>
        <authorList>
            <person name="Spang A."/>
            <person name="Saw J.H."/>
            <person name="Jorgensen S.L."/>
            <person name="Zaremba-Niedzwiedzka K."/>
            <person name="Martijn J."/>
            <person name="Lind A.E."/>
            <person name="van Eijk R."/>
            <person name="Schleper C."/>
            <person name="Guy L."/>
            <person name="Ettema T.J."/>
        </authorList>
    </citation>
    <scope>NUCLEOTIDE SEQUENCE</scope>
</reference>
<dbReference type="Gene3D" id="3.40.109.10">
    <property type="entry name" value="NADH Oxidase"/>
    <property type="match status" value="1"/>
</dbReference>
<dbReference type="InterPro" id="IPR029479">
    <property type="entry name" value="Nitroreductase"/>
</dbReference>
<accession>A0A0F9IEH1</accession>
<feature type="domain" description="Nitroreductase" evidence="3">
    <location>
        <begin position="7"/>
        <end position="161"/>
    </location>
</feature>
<dbReference type="CDD" id="cd20608">
    <property type="entry name" value="nitroreductase"/>
    <property type="match status" value="1"/>
</dbReference>
<dbReference type="EMBL" id="LAZR01021304">
    <property type="protein sequence ID" value="KKL85792.1"/>
    <property type="molecule type" value="Genomic_DNA"/>
</dbReference>
<proteinExistence type="inferred from homology"/>
<gene>
    <name evidence="4" type="ORF">LCGC14_1951180</name>
</gene>
<dbReference type="InterPro" id="IPR000415">
    <property type="entry name" value="Nitroreductase-like"/>
</dbReference>
<sequence length="186" mass="20749">MDIFEAINTRRSVRRYSDRPLGDEILREVFESVRQSPSWANMQCWRFVAVRDAEAKEMLAEYSYMESFFAGKGYKVNPAKKALREAPVVLVACADPADSGEVRGQDYYLLDIGIASQTLMLAARGHGLGTVFVGIYEEGKVKELLGIPEGVRVAGLIPIGYPLEEKDKGPSRKEVSEILYPVRWGG</sequence>
<evidence type="ECO:0000256" key="2">
    <source>
        <dbReference type="ARBA" id="ARBA00023002"/>
    </source>
</evidence>
<dbReference type="SUPFAM" id="SSF55469">
    <property type="entry name" value="FMN-dependent nitroreductase-like"/>
    <property type="match status" value="1"/>
</dbReference>
<evidence type="ECO:0000256" key="1">
    <source>
        <dbReference type="ARBA" id="ARBA00007118"/>
    </source>
</evidence>
<comment type="similarity">
    <text evidence="1">Belongs to the nitroreductase family.</text>
</comment>
<dbReference type="GO" id="GO:0016491">
    <property type="term" value="F:oxidoreductase activity"/>
    <property type="evidence" value="ECO:0007669"/>
    <property type="project" value="UniProtKB-KW"/>
</dbReference>
<dbReference type="PANTHER" id="PTHR43673">
    <property type="entry name" value="NAD(P)H NITROREDUCTASE YDGI-RELATED"/>
    <property type="match status" value="1"/>
</dbReference>
<keyword evidence="2" id="KW-0560">Oxidoreductase</keyword>